<comment type="caution">
    <text evidence="2">The sequence shown here is derived from an EMBL/GenBank/DDBJ whole genome shotgun (WGS) entry which is preliminary data.</text>
</comment>
<protein>
    <submittedName>
        <fullName evidence="2">Uncharacterized protein</fullName>
    </submittedName>
</protein>
<sequence>MQTVTQGPLTLSLPNTLSPHAPHLLSPVLEALRKTWKEKIVKGGWGMTMPKRNKKREKGEKKKPTCEVLFVVLARNGEKKKHEEAAKCGGEKGGSEETAPGANCTKPRQECREAGPLFLRSRLELISFGHSRKHKPGDGLTCYASSNDIFFFFFSVGERETLKHAPPIFVGRDN</sequence>
<evidence type="ECO:0000256" key="1">
    <source>
        <dbReference type="SAM" id="MobiDB-lite"/>
    </source>
</evidence>
<organism evidence="2 3">
    <name type="scientific">Eschrichtius robustus</name>
    <name type="common">California gray whale</name>
    <name type="synonym">Eschrichtius gibbosus</name>
    <dbReference type="NCBI Taxonomy" id="9764"/>
    <lineage>
        <taxon>Eukaryota</taxon>
        <taxon>Metazoa</taxon>
        <taxon>Chordata</taxon>
        <taxon>Craniata</taxon>
        <taxon>Vertebrata</taxon>
        <taxon>Euteleostomi</taxon>
        <taxon>Mammalia</taxon>
        <taxon>Eutheria</taxon>
        <taxon>Laurasiatheria</taxon>
        <taxon>Artiodactyla</taxon>
        <taxon>Whippomorpha</taxon>
        <taxon>Cetacea</taxon>
        <taxon>Mysticeti</taxon>
        <taxon>Eschrichtiidae</taxon>
        <taxon>Eschrichtius</taxon>
    </lineage>
</organism>
<accession>A0AB34HQ94</accession>
<evidence type="ECO:0000313" key="3">
    <source>
        <dbReference type="Proteomes" id="UP001159641"/>
    </source>
</evidence>
<name>A0AB34HQ94_ESCRO</name>
<proteinExistence type="predicted"/>
<gene>
    <name evidence="2" type="ORF">J1605_019010</name>
</gene>
<reference evidence="2 3" key="1">
    <citation type="submission" date="2022-11" db="EMBL/GenBank/DDBJ databases">
        <title>Whole genome sequence of Eschrichtius robustus ER-17-0199.</title>
        <authorList>
            <person name="Bruniche-Olsen A."/>
            <person name="Black A.N."/>
            <person name="Fields C.J."/>
            <person name="Walden K."/>
            <person name="Dewoody J.A."/>
        </authorList>
    </citation>
    <scope>NUCLEOTIDE SEQUENCE [LARGE SCALE GENOMIC DNA]</scope>
    <source>
        <strain evidence="2">ER-17-0199</strain>
        <tissue evidence="2">Blubber</tissue>
    </source>
</reference>
<dbReference type="Proteomes" id="UP001159641">
    <property type="component" value="Unassembled WGS sequence"/>
</dbReference>
<dbReference type="EMBL" id="JAIQCJ010000857">
    <property type="protein sequence ID" value="KAJ8794348.1"/>
    <property type="molecule type" value="Genomic_DNA"/>
</dbReference>
<feature type="region of interest" description="Disordered" evidence="1">
    <location>
        <begin position="81"/>
        <end position="107"/>
    </location>
</feature>
<feature type="compositionally biased region" description="Basic and acidic residues" evidence="1">
    <location>
        <begin position="81"/>
        <end position="95"/>
    </location>
</feature>
<evidence type="ECO:0000313" key="2">
    <source>
        <dbReference type="EMBL" id="KAJ8794348.1"/>
    </source>
</evidence>
<dbReference type="AlphaFoldDB" id="A0AB34HQ94"/>
<keyword evidence="3" id="KW-1185">Reference proteome</keyword>